<evidence type="ECO:0000313" key="3">
    <source>
        <dbReference type="EMBL" id="CAD7082680.1"/>
    </source>
</evidence>
<accession>A0A7R8YSL1</accession>
<feature type="region of interest" description="Disordered" evidence="1">
    <location>
        <begin position="49"/>
        <end position="118"/>
    </location>
</feature>
<organism evidence="3 4">
    <name type="scientific">Hermetia illucens</name>
    <name type="common">Black soldier fly</name>
    <dbReference type="NCBI Taxonomy" id="343691"/>
    <lineage>
        <taxon>Eukaryota</taxon>
        <taxon>Metazoa</taxon>
        <taxon>Ecdysozoa</taxon>
        <taxon>Arthropoda</taxon>
        <taxon>Hexapoda</taxon>
        <taxon>Insecta</taxon>
        <taxon>Pterygota</taxon>
        <taxon>Neoptera</taxon>
        <taxon>Endopterygota</taxon>
        <taxon>Diptera</taxon>
        <taxon>Brachycera</taxon>
        <taxon>Stratiomyomorpha</taxon>
        <taxon>Stratiomyidae</taxon>
        <taxon>Hermetiinae</taxon>
        <taxon>Hermetia</taxon>
    </lineage>
</organism>
<dbReference type="InterPro" id="IPR032050">
    <property type="entry name" value="DUF4797"/>
</dbReference>
<dbReference type="AlphaFoldDB" id="A0A7R8YSL1"/>
<evidence type="ECO:0000259" key="2">
    <source>
        <dbReference type="Pfam" id="PF16051"/>
    </source>
</evidence>
<protein>
    <recommendedName>
        <fullName evidence="2">DUF4797 domain-containing protein</fullName>
    </recommendedName>
</protein>
<evidence type="ECO:0000313" key="4">
    <source>
        <dbReference type="Proteomes" id="UP000594454"/>
    </source>
</evidence>
<keyword evidence="4" id="KW-1185">Reference proteome</keyword>
<evidence type="ECO:0000256" key="1">
    <source>
        <dbReference type="SAM" id="MobiDB-lite"/>
    </source>
</evidence>
<dbReference type="OrthoDB" id="8197399at2759"/>
<sequence>MEENRVCFIDIPDPKSRSISPLTPSPRMERNIGFFHALSRRFGRQSHDELNYNGEEDSRSSSTDSCSSTAGGHIQSNRKDVHNSNLELSCSSSDTSSNAGDVEKTSVSTSRLHRRSTSSIRRALQNFSISTRSLSCSSTPLKESSQKSLKKQPQKILRQPVSYTYLKGMSGLPTQRVPRTSVCCQYSRR</sequence>
<proteinExistence type="predicted"/>
<name>A0A7R8YSL1_HERIL</name>
<feature type="domain" description="DUF4797" evidence="2">
    <location>
        <begin position="153"/>
        <end position="189"/>
    </location>
</feature>
<gene>
    <name evidence="3" type="ORF">HERILL_LOCUS5697</name>
</gene>
<dbReference type="Pfam" id="PF16051">
    <property type="entry name" value="DUF4797"/>
    <property type="match status" value="1"/>
</dbReference>
<feature type="region of interest" description="Disordered" evidence="1">
    <location>
        <begin position="135"/>
        <end position="154"/>
    </location>
</feature>
<feature type="compositionally biased region" description="Low complexity" evidence="1">
    <location>
        <begin position="83"/>
        <end position="98"/>
    </location>
</feature>
<reference evidence="3 4" key="1">
    <citation type="submission" date="2020-11" db="EMBL/GenBank/DDBJ databases">
        <authorList>
            <person name="Wallbank WR R."/>
            <person name="Pardo Diaz C."/>
            <person name="Kozak K."/>
            <person name="Martin S."/>
            <person name="Jiggins C."/>
            <person name="Moest M."/>
            <person name="Warren A I."/>
            <person name="Generalovic N T."/>
            <person name="Byers J.R.P. K."/>
            <person name="Montejo-Kovacevich G."/>
            <person name="Yen C E."/>
        </authorList>
    </citation>
    <scope>NUCLEOTIDE SEQUENCE [LARGE SCALE GENOMIC DNA]</scope>
</reference>
<feature type="compositionally biased region" description="Low complexity" evidence="1">
    <location>
        <begin position="135"/>
        <end position="147"/>
    </location>
</feature>
<dbReference type="EMBL" id="LR899010">
    <property type="protein sequence ID" value="CAD7082680.1"/>
    <property type="molecule type" value="Genomic_DNA"/>
</dbReference>
<dbReference type="InParanoid" id="A0A7R8YSL1"/>
<feature type="compositionally biased region" description="Low complexity" evidence="1">
    <location>
        <begin position="60"/>
        <end position="69"/>
    </location>
</feature>
<feature type="region of interest" description="Disordered" evidence="1">
    <location>
        <begin position="1"/>
        <end position="28"/>
    </location>
</feature>
<dbReference type="Proteomes" id="UP000594454">
    <property type="component" value="Chromosome 2"/>
</dbReference>